<name>A0A0A7I5E9_9BIFI</name>
<reference evidence="1 2" key="1">
    <citation type="journal article" date="2015" name="Genome Announc.">
        <title>Complete and Assembled Genome Sequence of Bifidobacterium kashiwanohense PV20-2, Isolated from the Feces of an Anemic Kenyan Infant.</title>
        <authorList>
            <person name="Vazquez-Gutierrez P."/>
            <person name="Lacroix C."/>
            <person name="Chassard C."/>
            <person name="Klumpp J."/>
            <person name="Jans C."/>
            <person name="Stevens M.J."/>
        </authorList>
    </citation>
    <scope>NUCLEOTIDE SEQUENCE [LARGE SCALE GENOMIC DNA]</scope>
    <source>
        <strain evidence="1 2">PV20-2</strain>
    </source>
</reference>
<dbReference type="OrthoDB" id="9795347at2"/>
<dbReference type="NCBIfam" id="NF006155">
    <property type="entry name" value="PRK08298.1"/>
    <property type="match status" value="1"/>
</dbReference>
<dbReference type="Proteomes" id="UP000030625">
    <property type="component" value="Chromosome"/>
</dbReference>
<dbReference type="RefSeq" id="WP_081995853.1">
    <property type="nucleotide sequence ID" value="NZ_CP007456.1"/>
</dbReference>
<dbReference type="CDD" id="cd01283">
    <property type="entry name" value="cytidine_deaminase"/>
    <property type="match status" value="1"/>
</dbReference>
<evidence type="ECO:0000313" key="1">
    <source>
        <dbReference type="EMBL" id="AIZ14074.1"/>
    </source>
</evidence>
<dbReference type="KEGG" id="bka:AH68_02380"/>
<dbReference type="EC" id="3.5.4.5" evidence="1"/>
<proteinExistence type="predicted"/>
<dbReference type="SUPFAM" id="SSF53927">
    <property type="entry name" value="Cytidine deaminase-like"/>
    <property type="match status" value="1"/>
</dbReference>
<sequence length="237" mass="26589">MATLTFDNATFERAEVAAAREGRSVYDLLNATLVDYAATVPLSKVDDGIKVGADGYPEFKVNRDAACIVKPVAYREDGVGLHPRWDETERLIEDELYRSAAELIKQRFPSGWGGAAAMRLECRDNTPARIVTSVAIETPNASASLCIETGAMCEAMKRNQRITHTICLVRDNENSPFIVLSPCGICQERLRYWGNDVRCAITDNTNDGRILFLRLDDLQPHHWTQAYLTSELEHFDY</sequence>
<dbReference type="HOGENOM" id="CLU_1168868_0_0_11"/>
<dbReference type="Gene3D" id="3.40.140.10">
    <property type="entry name" value="Cytidine Deaminase, domain 2"/>
    <property type="match status" value="1"/>
</dbReference>
<organism evidence="1 2">
    <name type="scientific">Bifidobacterium catenulatum PV20-2</name>
    <dbReference type="NCBI Taxonomy" id="1447716"/>
    <lineage>
        <taxon>Bacteria</taxon>
        <taxon>Bacillati</taxon>
        <taxon>Actinomycetota</taxon>
        <taxon>Actinomycetes</taxon>
        <taxon>Bifidobacteriales</taxon>
        <taxon>Bifidobacteriaceae</taxon>
        <taxon>Bifidobacterium</taxon>
    </lineage>
</organism>
<gene>
    <name evidence="1" type="ORF">AH68_02380</name>
</gene>
<dbReference type="GO" id="GO:0004126">
    <property type="term" value="F:cytidine deaminase activity"/>
    <property type="evidence" value="ECO:0007669"/>
    <property type="project" value="UniProtKB-EC"/>
</dbReference>
<accession>A0A0A7I5E9</accession>
<dbReference type="InterPro" id="IPR016193">
    <property type="entry name" value="Cytidine_deaminase-like"/>
</dbReference>
<dbReference type="AlphaFoldDB" id="A0A0A7I5E9"/>
<dbReference type="EMBL" id="CP007456">
    <property type="protein sequence ID" value="AIZ14074.1"/>
    <property type="molecule type" value="Genomic_DNA"/>
</dbReference>
<keyword evidence="1" id="KW-0378">Hydrolase</keyword>
<evidence type="ECO:0000313" key="2">
    <source>
        <dbReference type="Proteomes" id="UP000030625"/>
    </source>
</evidence>
<protein>
    <submittedName>
        <fullName evidence="1">Cytidine deaminase</fullName>
        <ecNumber evidence="1">3.5.4.5</ecNumber>
    </submittedName>
</protein>
<dbReference type="STRING" id="1447716.AH68_02380"/>